<evidence type="ECO:0000256" key="8">
    <source>
        <dbReference type="ARBA" id="ARBA00037998"/>
    </source>
</evidence>
<comment type="subcellular location">
    <subcellularLocation>
        <location evidence="1">Cell membrane</location>
        <topology evidence="1">Multi-pass membrane protein</topology>
    </subcellularLocation>
</comment>
<dbReference type="RefSeq" id="WP_132125017.1">
    <property type="nucleotide sequence ID" value="NZ_SLWS01000014.1"/>
</dbReference>
<keyword evidence="5" id="KW-0029">Amino-acid transport</keyword>
<evidence type="ECO:0000313" key="10">
    <source>
        <dbReference type="EMBL" id="TCO49777.1"/>
    </source>
</evidence>
<keyword evidence="11" id="KW-1185">Reference proteome</keyword>
<evidence type="ECO:0000256" key="5">
    <source>
        <dbReference type="ARBA" id="ARBA00022970"/>
    </source>
</evidence>
<dbReference type="Pfam" id="PF02653">
    <property type="entry name" value="BPD_transp_2"/>
    <property type="match status" value="1"/>
</dbReference>
<feature type="transmembrane region" description="Helical" evidence="9">
    <location>
        <begin position="92"/>
        <end position="110"/>
    </location>
</feature>
<dbReference type="CDD" id="cd06582">
    <property type="entry name" value="TM_PBP1_LivH_like"/>
    <property type="match status" value="1"/>
</dbReference>
<evidence type="ECO:0000256" key="4">
    <source>
        <dbReference type="ARBA" id="ARBA00022692"/>
    </source>
</evidence>
<evidence type="ECO:0000256" key="9">
    <source>
        <dbReference type="SAM" id="Phobius"/>
    </source>
</evidence>
<keyword evidence="7 9" id="KW-0472">Membrane</keyword>
<keyword evidence="2" id="KW-0813">Transport</keyword>
<feature type="transmembrane region" description="Helical" evidence="9">
    <location>
        <begin position="262"/>
        <end position="278"/>
    </location>
</feature>
<organism evidence="10 11">
    <name type="scientific">Actinocrispum wychmicini</name>
    <dbReference type="NCBI Taxonomy" id="1213861"/>
    <lineage>
        <taxon>Bacteria</taxon>
        <taxon>Bacillati</taxon>
        <taxon>Actinomycetota</taxon>
        <taxon>Actinomycetes</taxon>
        <taxon>Pseudonocardiales</taxon>
        <taxon>Pseudonocardiaceae</taxon>
        <taxon>Actinocrispum</taxon>
    </lineage>
</organism>
<dbReference type="PANTHER" id="PTHR11795:SF445">
    <property type="entry name" value="AMINO ACID ABC TRANSPORTER PERMEASE PROTEIN"/>
    <property type="match status" value="1"/>
</dbReference>
<evidence type="ECO:0000256" key="3">
    <source>
        <dbReference type="ARBA" id="ARBA00022475"/>
    </source>
</evidence>
<proteinExistence type="inferred from homology"/>
<keyword evidence="6 9" id="KW-1133">Transmembrane helix</keyword>
<evidence type="ECO:0000313" key="11">
    <source>
        <dbReference type="Proteomes" id="UP000295680"/>
    </source>
</evidence>
<gene>
    <name evidence="10" type="ORF">EV192_114147</name>
</gene>
<feature type="transmembrane region" description="Helical" evidence="9">
    <location>
        <begin position="225"/>
        <end position="250"/>
    </location>
</feature>
<comment type="similarity">
    <text evidence="8">Belongs to the binding-protein-dependent transport system permease family. LivHM subfamily.</text>
</comment>
<dbReference type="AlphaFoldDB" id="A0A4R2IWW2"/>
<dbReference type="Proteomes" id="UP000295680">
    <property type="component" value="Unassembled WGS sequence"/>
</dbReference>
<feature type="transmembrane region" description="Helical" evidence="9">
    <location>
        <begin position="190"/>
        <end position="213"/>
    </location>
</feature>
<dbReference type="GO" id="GO:0022857">
    <property type="term" value="F:transmembrane transporter activity"/>
    <property type="evidence" value="ECO:0007669"/>
    <property type="project" value="InterPro"/>
</dbReference>
<feature type="transmembrane region" description="Helical" evidence="9">
    <location>
        <begin position="140"/>
        <end position="159"/>
    </location>
</feature>
<dbReference type="EMBL" id="SLWS01000014">
    <property type="protein sequence ID" value="TCO49777.1"/>
    <property type="molecule type" value="Genomic_DNA"/>
</dbReference>
<dbReference type="OrthoDB" id="9807115at2"/>
<keyword evidence="4 9" id="KW-0812">Transmembrane</keyword>
<evidence type="ECO:0000256" key="1">
    <source>
        <dbReference type="ARBA" id="ARBA00004651"/>
    </source>
</evidence>
<dbReference type="PANTHER" id="PTHR11795">
    <property type="entry name" value="BRANCHED-CHAIN AMINO ACID TRANSPORT SYSTEM PERMEASE PROTEIN LIVH"/>
    <property type="match status" value="1"/>
</dbReference>
<sequence length="293" mass="30667">MTQLLQTVVLGLLIGGVYALMAAGLTLVFGIMGIVNVAQGAFLVLVAMVTWKVWSLTGIDPIVLALATTPAMFGLGWLLYRLVVVRVRQSTPAMSMLLTFGIALTIEGVLNVTAGNRFRSATPAYFAESFHIGQVALPKAQVYGCAAALLVLGLLYLVLNRTWTGRAIRASAQNPSGAALVGISASTVAALSFALGAATAGTGGSILSVLYPFFPASHYDWIAKLLGIIVLGGMGSLRGAWVGALILGLAETATATYGSPRWSTLVFYAVILLVLLVRPHGLFGTRLREDVAT</sequence>
<dbReference type="GO" id="GO:0005886">
    <property type="term" value="C:plasma membrane"/>
    <property type="evidence" value="ECO:0007669"/>
    <property type="project" value="UniProtKB-SubCell"/>
</dbReference>
<dbReference type="InterPro" id="IPR001851">
    <property type="entry name" value="ABC_transp_permease"/>
</dbReference>
<dbReference type="InterPro" id="IPR052157">
    <property type="entry name" value="BCAA_transport_permease"/>
</dbReference>
<evidence type="ECO:0000256" key="7">
    <source>
        <dbReference type="ARBA" id="ARBA00023136"/>
    </source>
</evidence>
<evidence type="ECO:0000256" key="2">
    <source>
        <dbReference type="ARBA" id="ARBA00022448"/>
    </source>
</evidence>
<feature type="transmembrane region" description="Helical" evidence="9">
    <location>
        <begin position="29"/>
        <end position="50"/>
    </location>
</feature>
<comment type="caution">
    <text evidence="10">The sequence shown here is derived from an EMBL/GenBank/DDBJ whole genome shotgun (WGS) entry which is preliminary data.</text>
</comment>
<evidence type="ECO:0000256" key="6">
    <source>
        <dbReference type="ARBA" id="ARBA00022989"/>
    </source>
</evidence>
<protein>
    <submittedName>
        <fullName evidence="10">Branched-chain amino acid transport system permease protein</fullName>
    </submittedName>
</protein>
<keyword evidence="3" id="KW-1003">Cell membrane</keyword>
<dbReference type="GO" id="GO:0006865">
    <property type="term" value="P:amino acid transport"/>
    <property type="evidence" value="ECO:0007669"/>
    <property type="project" value="UniProtKB-KW"/>
</dbReference>
<feature type="transmembrane region" description="Helical" evidence="9">
    <location>
        <begin position="62"/>
        <end position="80"/>
    </location>
</feature>
<reference evidence="10 11" key="1">
    <citation type="submission" date="2019-03" db="EMBL/GenBank/DDBJ databases">
        <title>Genomic Encyclopedia of Type Strains, Phase IV (KMG-IV): sequencing the most valuable type-strain genomes for metagenomic binning, comparative biology and taxonomic classification.</title>
        <authorList>
            <person name="Goeker M."/>
        </authorList>
    </citation>
    <scope>NUCLEOTIDE SEQUENCE [LARGE SCALE GENOMIC DNA]</scope>
    <source>
        <strain evidence="10 11">DSM 45934</strain>
    </source>
</reference>
<name>A0A4R2IWW2_9PSEU</name>
<accession>A0A4R2IWW2</accession>